<name>A0A1H4SQ68_9NOCA</name>
<sequence>MAQNEAPDHSGLAPAEQLFAAIGLLRRHTRRRVGRPWPETPLTGSQVELVRLLRRRPGTSVAEAAAALGLAANTVSTLVRQLTDAGLIERVRDESDRRVARLALTGAARSQVERWRDRRNLEVAAAFDGLSAEDRAAIESAIPALIRLAGALHPDRAEDSDQEVAR</sequence>
<dbReference type="InterPro" id="IPR039422">
    <property type="entry name" value="MarR/SlyA-like"/>
</dbReference>
<evidence type="ECO:0000259" key="1">
    <source>
        <dbReference type="PROSITE" id="PS50995"/>
    </source>
</evidence>
<dbReference type="PANTHER" id="PTHR33164:SF103">
    <property type="entry name" value="REGULATORY PROTEIN MARR"/>
    <property type="match status" value="1"/>
</dbReference>
<dbReference type="OrthoDB" id="69852at2"/>
<dbReference type="PRINTS" id="PR00598">
    <property type="entry name" value="HTHMARR"/>
</dbReference>
<dbReference type="SMART" id="SM00347">
    <property type="entry name" value="HTH_MARR"/>
    <property type="match status" value="1"/>
</dbReference>
<dbReference type="GO" id="GO:0003700">
    <property type="term" value="F:DNA-binding transcription factor activity"/>
    <property type="evidence" value="ECO:0007669"/>
    <property type="project" value="InterPro"/>
</dbReference>
<evidence type="ECO:0000313" key="2">
    <source>
        <dbReference type="EMBL" id="SEC46158.1"/>
    </source>
</evidence>
<accession>A0A1H4SQ68</accession>
<reference evidence="3" key="1">
    <citation type="submission" date="2016-10" db="EMBL/GenBank/DDBJ databases">
        <authorList>
            <person name="Varghese N."/>
            <person name="Submissions S."/>
        </authorList>
    </citation>
    <scope>NUCLEOTIDE SEQUENCE [LARGE SCALE GENOMIC DNA]</scope>
    <source>
        <strain evidence="3">DSM 44498</strain>
    </source>
</reference>
<keyword evidence="3" id="KW-1185">Reference proteome</keyword>
<dbReference type="EMBL" id="FNSV01000005">
    <property type="protein sequence ID" value="SEC46158.1"/>
    <property type="molecule type" value="Genomic_DNA"/>
</dbReference>
<evidence type="ECO:0000313" key="3">
    <source>
        <dbReference type="Proteomes" id="UP000183561"/>
    </source>
</evidence>
<dbReference type="PROSITE" id="PS50995">
    <property type="entry name" value="HTH_MARR_2"/>
    <property type="match status" value="1"/>
</dbReference>
<feature type="domain" description="HTH marR-type" evidence="1">
    <location>
        <begin position="15"/>
        <end position="147"/>
    </location>
</feature>
<organism evidence="2 3">
    <name type="scientific">Rhodococcus koreensis</name>
    <dbReference type="NCBI Taxonomy" id="99653"/>
    <lineage>
        <taxon>Bacteria</taxon>
        <taxon>Bacillati</taxon>
        <taxon>Actinomycetota</taxon>
        <taxon>Actinomycetes</taxon>
        <taxon>Mycobacteriales</taxon>
        <taxon>Nocardiaceae</taxon>
        <taxon>Rhodococcus</taxon>
    </lineage>
</organism>
<dbReference type="Pfam" id="PF12802">
    <property type="entry name" value="MarR_2"/>
    <property type="match status" value="1"/>
</dbReference>
<dbReference type="PANTHER" id="PTHR33164">
    <property type="entry name" value="TRANSCRIPTIONAL REGULATOR, MARR FAMILY"/>
    <property type="match status" value="1"/>
</dbReference>
<dbReference type="Proteomes" id="UP000183561">
    <property type="component" value="Unassembled WGS sequence"/>
</dbReference>
<dbReference type="RefSeq" id="WP_072942942.1">
    <property type="nucleotide sequence ID" value="NZ_FNSV01000005.1"/>
</dbReference>
<gene>
    <name evidence="2" type="ORF">SAMN04490239_4179</name>
</gene>
<protein>
    <submittedName>
        <fullName evidence="2">DNA-binding transcriptional regulator, MarR family</fullName>
    </submittedName>
</protein>
<dbReference type="InterPro" id="IPR036390">
    <property type="entry name" value="WH_DNA-bd_sf"/>
</dbReference>
<dbReference type="SUPFAM" id="SSF46785">
    <property type="entry name" value="Winged helix' DNA-binding domain"/>
    <property type="match status" value="1"/>
</dbReference>
<dbReference type="AlphaFoldDB" id="A0A1H4SQ68"/>
<dbReference type="InterPro" id="IPR000835">
    <property type="entry name" value="HTH_MarR-typ"/>
</dbReference>
<dbReference type="Gene3D" id="1.10.10.10">
    <property type="entry name" value="Winged helix-like DNA-binding domain superfamily/Winged helix DNA-binding domain"/>
    <property type="match status" value="1"/>
</dbReference>
<dbReference type="InterPro" id="IPR036388">
    <property type="entry name" value="WH-like_DNA-bd_sf"/>
</dbReference>
<proteinExistence type="predicted"/>
<keyword evidence="2" id="KW-0238">DNA-binding</keyword>
<dbReference type="GO" id="GO:0003677">
    <property type="term" value="F:DNA binding"/>
    <property type="evidence" value="ECO:0007669"/>
    <property type="project" value="UniProtKB-KW"/>
</dbReference>
<dbReference type="GO" id="GO:0006950">
    <property type="term" value="P:response to stress"/>
    <property type="evidence" value="ECO:0007669"/>
    <property type="project" value="TreeGrafter"/>
</dbReference>